<dbReference type="GO" id="GO:0016491">
    <property type="term" value="F:oxidoreductase activity"/>
    <property type="evidence" value="ECO:0007669"/>
    <property type="project" value="InterPro"/>
</dbReference>
<feature type="transmembrane region" description="Helical" evidence="6">
    <location>
        <begin position="6"/>
        <end position="24"/>
    </location>
</feature>
<organism evidence="8 9">
    <name type="scientific">Candidatus Jettenia ecosi</name>
    <dbReference type="NCBI Taxonomy" id="2494326"/>
    <lineage>
        <taxon>Bacteria</taxon>
        <taxon>Pseudomonadati</taxon>
        <taxon>Planctomycetota</taxon>
        <taxon>Candidatus Brocadiia</taxon>
        <taxon>Candidatus Brocadiales</taxon>
        <taxon>Candidatus Brocadiaceae</taxon>
        <taxon>Candidatus Jettenia</taxon>
    </lineage>
</organism>
<proteinExistence type="predicted"/>
<accession>A0A533QAK5</accession>
<dbReference type="AlphaFoldDB" id="A0A533QAK5"/>
<keyword evidence="6" id="KW-0472">Membrane</keyword>
<keyword evidence="1" id="KW-0285">Flavoprotein</keyword>
<gene>
    <name evidence="8" type="ORF">JETT_2030</name>
</gene>
<sequence length="485" mass="53197">MKDFDVIIIGSGIGGLISAGILSAKGFKTLLVEKNKTPGGYLASFRRRGFIFDSSLDCISGVAPGGLIFRVMELLQVHKSINLIQVDPIRMSIFPDIEVPVDSDIHAYRERLAALFPSEREAIKKFFGLLDRIYCGMQSAIPMMVAGKLELQKIIPEIVKFSHIPYGRLLDECITDYRLKSVLSDRCSFIGLPPSMVSTLSMINIIMSYFKLGAYRVAGGSQRLADAFVEGIKKAGGRVIFSNGAKKILFHEDGRCLGITCDNGDEYTARFIISNADFQNTFRNLLGGEYTSIAEDMQRNIGISTSFFMVYAGISGSIEKHSSIGYFSSYNIEDCFIPGRAFKEDSSTAGITVASIEDKSRAPDSCHTVVFHEIVETSYEKIDKAKCTEIIMKKAENIIPGIRDRTIVLDSATPQTFQRYSGNLNGSAFGWRQIPGFRGVKRHGIKNLYIAGHWGDMGGGVLAAAYSGVKAAADICSEEGIAIDF</sequence>
<evidence type="ECO:0000256" key="5">
    <source>
        <dbReference type="ARBA" id="ARBA00023027"/>
    </source>
</evidence>
<dbReference type="EMBL" id="SULG01000038">
    <property type="protein sequence ID" value="TLD41735.1"/>
    <property type="molecule type" value="Genomic_DNA"/>
</dbReference>
<evidence type="ECO:0000256" key="2">
    <source>
        <dbReference type="ARBA" id="ARBA00022729"/>
    </source>
</evidence>
<evidence type="ECO:0000313" key="9">
    <source>
        <dbReference type="Proteomes" id="UP000319783"/>
    </source>
</evidence>
<evidence type="ECO:0000313" key="8">
    <source>
        <dbReference type="EMBL" id="TLD41735.1"/>
    </source>
</evidence>
<keyword evidence="6" id="KW-0812">Transmembrane</keyword>
<dbReference type="Pfam" id="PF01593">
    <property type="entry name" value="Amino_oxidase"/>
    <property type="match status" value="1"/>
</dbReference>
<dbReference type="InterPro" id="IPR002937">
    <property type="entry name" value="Amino_oxidase"/>
</dbReference>
<evidence type="ECO:0000256" key="4">
    <source>
        <dbReference type="ARBA" id="ARBA00022857"/>
    </source>
</evidence>
<dbReference type="Gene3D" id="3.50.50.60">
    <property type="entry name" value="FAD/NAD(P)-binding domain"/>
    <property type="match status" value="2"/>
</dbReference>
<keyword evidence="6" id="KW-1133">Transmembrane helix</keyword>
<evidence type="ECO:0000256" key="1">
    <source>
        <dbReference type="ARBA" id="ARBA00022630"/>
    </source>
</evidence>
<dbReference type="InterPro" id="IPR036188">
    <property type="entry name" value="FAD/NAD-bd_sf"/>
</dbReference>
<dbReference type="PANTHER" id="PTHR46091:SF3">
    <property type="entry name" value="AMINE OXIDASE DOMAIN-CONTAINING PROTEIN"/>
    <property type="match status" value="1"/>
</dbReference>
<keyword evidence="2" id="KW-0732">Signal</keyword>
<keyword evidence="8" id="KW-0413">Isomerase</keyword>
<dbReference type="SUPFAM" id="SSF51905">
    <property type="entry name" value="FAD/NAD(P)-binding domain"/>
    <property type="match status" value="1"/>
</dbReference>
<reference evidence="8 9" key="1">
    <citation type="submission" date="2019-04" db="EMBL/GenBank/DDBJ databases">
        <title>Genome of a novel bacterium Candidatus Jettenia ecosi reconstructed from metagenome of an anammox bioreactor.</title>
        <authorList>
            <person name="Mardanov A.V."/>
            <person name="Beletsky A.V."/>
            <person name="Ravin N.V."/>
            <person name="Botchkova E.A."/>
            <person name="Litti Y.V."/>
            <person name="Nozhevnikova A.N."/>
        </authorList>
    </citation>
    <scope>NUCLEOTIDE SEQUENCE [LARGE SCALE GENOMIC DNA]</scope>
    <source>
        <strain evidence="8">J2</strain>
    </source>
</reference>
<keyword evidence="5" id="KW-0520">NAD</keyword>
<keyword evidence="3" id="KW-0274">FAD</keyword>
<protein>
    <submittedName>
        <fullName evidence="8">Carotenoid cis-trans isomerase</fullName>
    </submittedName>
</protein>
<evidence type="ECO:0000256" key="3">
    <source>
        <dbReference type="ARBA" id="ARBA00022827"/>
    </source>
</evidence>
<feature type="domain" description="Amine oxidase" evidence="7">
    <location>
        <begin position="13"/>
        <end position="475"/>
    </location>
</feature>
<dbReference type="InterPro" id="IPR052206">
    <property type="entry name" value="Retinol_saturase"/>
</dbReference>
<name>A0A533QAK5_9BACT</name>
<dbReference type="PANTHER" id="PTHR46091">
    <property type="entry name" value="BLR7054 PROTEIN"/>
    <property type="match status" value="1"/>
</dbReference>
<keyword evidence="4" id="KW-0521">NADP</keyword>
<dbReference type="GO" id="GO:0016853">
    <property type="term" value="F:isomerase activity"/>
    <property type="evidence" value="ECO:0007669"/>
    <property type="project" value="UniProtKB-KW"/>
</dbReference>
<evidence type="ECO:0000256" key="6">
    <source>
        <dbReference type="SAM" id="Phobius"/>
    </source>
</evidence>
<comment type="caution">
    <text evidence="8">The sequence shown here is derived from an EMBL/GenBank/DDBJ whole genome shotgun (WGS) entry which is preliminary data.</text>
</comment>
<evidence type="ECO:0000259" key="7">
    <source>
        <dbReference type="Pfam" id="PF01593"/>
    </source>
</evidence>
<dbReference type="Proteomes" id="UP000319783">
    <property type="component" value="Unassembled WGS sequence"/>
</dbReference>